<organism evidence="1 2">
    <name type="scientific">Sulfurimonas crateris</name>
    <dbReference type="NCBI Taxonomy" id="2574727"/>
    <lineage>
        <taxon>Bacteria</taxon>
        <taxon>Pseudomonadati</taxon>
        <taxon>Campylobacterota</taxon>
        <taxon>Epsilonproteobacteria</taxon>
        <taxon>Campylobacterales</taxon>
        <taxon>Sulfurimonadaceae</taxon>
        <taxon>Sulfurimonas</taxon>
    </lineage>
</organism>
<evidence type="ECO:0000313" key="1">
    <source>
        <dbReference type="EMBL" id="TKI69356.1"/>
    </source>
</evidence>
<dbReference type="Proteomes" id="UP000309561">
    <property type="component" value="Unassembled WGS sequence"/>
</dbReference>
<dbReference type="AlphaFoldDB" id="A0A4U2Z513"/>
<protein>
    <submittedName>
        <fullName evidence="1">Uncharacterized protein</fullName>
    </submittedName>
</protein>
<dbReference type="RefSeq" id="WP_137013901.1">
    <property type="nucleotide sequence ID" value="NZ_SZPX01000005.1"/>
</dbReference>
<evidence type="ECO:0000313" key="2">
    <source>
        <dbReference type="Proteomes" id="UP000309561"/>
    </source>
</evidence>
<proteinExistence type="predicted"/>
<keyword evidence="2" id="KW-1185">Reference proteome</keyword>
<accession>A0A4U2Z513</accession>
<reference evidence="1 2" key="1">
    <citation type="submission" date="2019-04" db="EMBL/GenBank/DDBJ databases">
        <title>Sulfurimonas crateris sp. nov. a facultative anaerobic sulfur-oxidizing chemolithautotrophic bacterium isolated from a terrestrial mud vulcano.</title>
        <authorList>
            <person name="Ratnikova N.M."/>
            <person name="Slobodkin A.I."/>
            <person name="Merkel A.Y."/>
            <person name="Novikov A."/>
            <person name="Bonch-Osmolovskaya E.A."/>
            <person name="Slobodkina G.B."/>
        </authorList>
    </citation>
    <scope>NUCLEOTIDE SEQUENCE [LARGE SCALE GENOMIC DNA]</scope>
    <source>
        <strain evidence="1 2">SN118</strain>
    </source>
</reference>
<comment type="caution">
    <text evidence="1">The sequence shown here is derived from an EMBL/GenBank/DDBJ whole genome shotgun (WGS) entry which is preliminary data.</text>
</comment>
<dbReference type="EMBL" id="SZPX01000005">
    <property type="protein sequence ID" value="TKI69356.1"/>
    <property type="molecule type" value="Genomic_DNA"/>
</dbReference>
<name>A0A4U2Z513_9BACT</name>
<gene>
    <name evidence="1" type="ORF">FCU45_07515</name>
</gene>
<sequence length="85" mass="10211">MLRTKDIETAAIAASRDADVCFVITKQNKWTLFAFCYYQLKHRTIKEFNCIIYNKEKDILYYILKSVVLLNSKKYKLLYEPSREF</sequence>